<sequence length="194" mass="21238">MEAISTPVSSISVPKIHPKTHQFYHLKLPLLLPYPHGHVSTATAAAGKTPTSISNKTTTSYRHNFIPTQSISTSQPNSSPTQTSRNAATGYAAALIDSALCSNSLDAVHKDVKRLLNWLQCNEMLKGIMTDPSMEESVKGRVVTEVSEKAKFRRPVVALLKMLAAKNISGIVAQVMEEFERIYHELNSNLRVVG</sequence>
<gene>
    <name evidence="1" type="ORF">L2E82_41600</name>
</gene>
<accession>A0ACB9AN55</accession>
<dbReference type="Proteomes" id="UP001055811">
    <property type="component" value="Linkage Group LG07"/>
</dbReference>
<reference evidence="2" key="1">
    <citation type="journal article" date="2022" name="Mol. Ecol. Resour.">
        <title>The genomes of chicory, endive, great burdock and yacon provide insights into Asteraceae palaeo-polyploidization history and plant inulin production.</title>
        <authorList>
            <person name="Fan W."/>
            <person name="Wang S."/>
            <person name="Wang H."/>
            <person name="Wang A."/>
            <person name="Jiang F."/>
            <person name="Liu H."/>
            <person name="Zhao H."/>
            <person name="Xu D."/>
            <person name="Zhang Y."/>
        </authorList>
    </citation>
    <scope>NUCLEOTIDE SEQUENCE [LARGE SCALE GENOMIC DNA]</scope>
    <source>
        <strain evidence="2">cv. Punajuju</strain>
    </source>
</reference>
<proteinExistence type="predicted"/>
<protein>
    <submittedName>
        <fullName evidence="1">Uncharacterized protein</fullName>
    </submittedName>
</protein>
<organism evidence="1 2">
    <name type="scientific">Cichorium intybus</name>
    <name type="common">Chicory</name>
    <dbReference type="NCBI Taxonomy" id="13427"/>
    <lineage>
        <taxon>Eukaryota</taxon>
        <taxon>Viridiplantae</taxon>
        <taxon>Streptophyta</taxon>
        <taxon>Embryophyta</taxon>
        <taxon>Tracheophyta</taxon>
        <taxon>Spermatophyta</taxon>
        <taxon>Magnoliopsida</taxon>
        <taxon>eudicotyledons</taxon>
        <taxon>Gunneridae</taxon>
        <taxon>Pentapetalae</taxon>
        <taxon>asterids</taxon>
        <taxon>campanulids</taxon>
        <taxon>Asterales</taxon>
        <taxon>Asteraceae</taxon>
        <taxon>Cichorioideae</taxon>
        <taxon>Cichorieae</taxon>
        <taxon>Cichoriinae</taxon>
        <taxon>Cichorium</taxon>
    </lineage>
</organism>
<evidence type="ECO:0000313" key="1">
    <source>
        <dbReference type="EMBL" id="KAI3711484.1"/>
    </source>
</evidence>
<reference evidence="1 2" key="2">
    <citation type="journal article" date="2022" name="Mol. Ecol. Resour.">
        <title>The genomes of chicory, endive, great burdock and yacon provide insights into Asteraceae paleo-polyploidization history and plant inulin production.</title>
        <authorList>
            <person name="Fan W."/>
            <person name="Wang S."/>
            <person name="Wang H."/>
            <person name="Wang A."/>
            <person name="Jiang F."/>
            <person name="Liu H."/>
            <person name="Zhao H."/>
            <person name="Xu D."/>
            <person name="Zhang Y."/>
        </authorList>
    </citation>
    <scope>NUCLEOTIDE SEQUENCE [LARGE SCALE GENOMIC DNA]</scope>
    <source>
        <strain evidence="2">cv. Punajuju</strain>
        <tissue evidence="1">Leaves</tissue>
    </source>
</reference>
<evidence type="ECO:0000313" key="2">
    <source>
        <dbReference type="Proteomes" id="UP001055811"/>
    </source>
</evidence>
<name>A0ACB9AN55_CICIN</name>
<comment type="caution">
    <text evidence="1">The sequence shown here is derived from an EMBL/GenBank/DDBJ whole genome shotgun (WGS) entry which is preliminary data.</text>
</comment>
<dbReference type="EMBL" id="CM042015">
    <property type="protein sequence ID" value="KAI3711484.1"/>
    <property type="molecule type" value="Genomic_DNA"/>
</dbReference>
<keyword evidence="2" id="KW-1185">Reference proteome</keyword>